<dbReference type="PANTHER" id="PTHR47505:SF1">
    <property type="entry name" value="DNA UTILIZATION PROTEIN YHGH"/>
    <property type="match status" value="1"/>
</dbReference>
<feature type="domain" description="Phosphoribosyltransferase" evidence="2">
    <location>
        <begin position="37"/>
        <end position="93"/>
    </location>
</feature>
<evidence type="ECO:0000313" key="4">
    <source>
        <dbReference type="Proteomes" id="UP000231152"/>
    </source>
</evidence>
<dbReference type="PANTHER" id="PTHR47505">
    <property type="entry name" value="DNA UTILIZATION PROTEIN YHGH"/>
    <property type="match status" value="1"/>
</dbReference>
<reference evidence="3 4" key="1">
    <citation type="submission" date="2017-09" db="EMBL/GenBank/DDBJ databases">
        <title>Depth-based differentiation of microbial function through sediment-hosted aquifers and enrichment of novel symbionts in the deep terrestrial subsurface.</title>
        <authorList>
            <person name="Probst A.J."/>
            <person name="Ladd B."/>
            <person name="Jarett J.K."/>
            <person name="Geller-Mcgrath D.E."/>
            <person name="Sieber C.M."/>
            <person name="Emerson J.B."/>
            <person name="Anantharaman K."/>
            <person name="Thomas B.C."/>
            <person name="Malmstrom R."/>
            <person name="Stieglmeier M."/>
            <person name="Klingl A."/>
            <person name="Woyke T."/>
            <person name="Ryan C.M."/>
            <person name="Banfield J.F."/>
        </authorList>
    </citation>
    <scope>NUCLEOTIDE SEQUENCE [LARGE SCALE GENOMIC DNA]</scope>
    <source>
        <strain evidence="3">CG10_big_fil_rev_8_21_14_0_10_48_11</strain>
    </source>
</reference>
<accession>A0A2M8LFS1</accession>
<dbReference type="SUPFAM" id="SSF53271">
    <property type="entry name" value="PRTase-like"/>
    <property type="match status" value="1"/>
</dbReference>
<comment type="caution">
    <text evidence="3">The sequence shown here is derived from an EMBL/GenBank/DDBJ whole genome shotgun (WGS) entry which is preliminary data.</text>
</comment>
<proteinExistence type="inferred from homology"/>
<dbReference type="Gene3D" id="3.40.50.2020">
    <property type="match status" value="1"/>
</dbReference>
<name>A0A2M8LFS1_9BACT</name>
<comment type="similarity">
    <text evidence="1">Belongs to the ComF/GntX family.</text>
</comment>
<dbReference type="InterPro" id="IPR029057">
    <property type="entry name" value="PRTase-like"/>
</dbReference>
<evidence type="ECO:0000259" key="2">
    <source>
        <dbReference type="Pfam" id="PF00156"/>
    </source>
</evidence>
<dbReference type="Proteomes" id="UP000231152">
    <property type="component" value="Unassembled WGS sequence"/>
</dbReference>
<dbReference type="Pfam" id="PF00156">
    <property type="entry name" value="Pribosyltran"/>
    <property type="match status" value="1"/>
</dbReference>
<dbReference type="InterPro" id="IPR000836">
    <property type="entry name" value="PRTase_dom"/>
</dbReference>
<dbReference type="AlphaFoldDB" id="A0A2M8LFS1"/>
<evidence type="ECO:0000256" key="1">
    <source>
        <dbReference type="ARBA" id="ARBA00008007"/>
    </source>
</evidence>
<dbReference type="EMBL" id="PFET01000001">
    <property type="protein sequence ID" value="PJE76278.1"/>
    <property type="molecule type" value="Genomic_DNA"/>
</dbReference>
<evidence type="ECO:0000313" key="3">
    <source>
        <dbReference type="EMBL" id="PJE76278.1"/>
    </source>
</evidence>
<dbReference type="CDD" id="cd06223">
    <property type="entry name" value="PRTases_typeI"/>
    <property type="match status" value="1"/>
</dbReference>
<dbReference type="InterPro" id="IPR051910">
    <property type="entry name" value="ComF/GntX_DNA_util-trans"/>
</dbReference>
<protein>
    <recommendedName>
        <fullName evidence="2">Phosphoribosyltransferase domain-containing protein</fullName>
    </recommendedName>
</protein>
<gene>
    <name evidence="3" type="ORF">COV04_00140</name>
</gene>
<sequence length="96" mass="10524">MTKKLGAQYSVSLCSALRRDRHTAPQYGLRTAERAHNVRNAFVCSRPAEVQGRHCVLVDDIVTTGSTPKEAGRVLFEAGALSVWAVVIARSDSQQR</sequence>
<organism evidence="3 4">
    <name type="scientific">Candidatus Uhrbacteria bacterium CG10_big_fil_rev_8_21_14_0_10_48_11</name>
    <dbReference type="NCBI Taxonomy" id="1975037"/>
    <lineage>
        <taxon>Bacteria</taxon>
        <taxon>Candidatus Uhriibacteriota</taxon>
    </lineage>
</organism>